<feature type="binding site" evidence="7">
    <location>
        <position position="536"/>
    </location>
    <ligand>
        <name>substrate</name>
    </ligand>
</feature>
<accession>A0A139KTH6</accession>
<dbReference type="Gene3D" id="2.70.98.60">
    <property type="entry name" value="alpha-galactosidase from lactobacil brevis"/>
    <property type="match status" value="1"/>
</dbReference>
<reference evidence="12" key="2">
    <citation type="submission" date="2022-10" db="EMBL/GenBank/DDBJ databases">
        <title>Human gut microbiome strain richness.</title>
        <authorList>
            <person name="Chen-Liaw A."/>
        </authorList>
    </citation>
    <scope>NUCLEOTIDE SEQUENCE</scope>
    <source>
        <strain evidence="12">F7_m1001271B151109d0_201107</strain>
    </source>
</reference>
<dbReference type="InterPro" id="IPR013785">
    <property type="entry name" value="Aldolase_TIM"/>
</dbReference>
<feature type="active site" description="Proton donor" evidence="6">
    <location>
        <position position="536"/>
    </location>
</feature>
<evidence type="ECO:0000313" key="12">
    <source>
        <dbReference type="EMBL" id="MDC2409543.1"/>
    </source>
</evidence>
<feature type="binding site" evidence="7">
    <location>
        <position position="182"/>
    </location>
    <ligand>
        <name>substrate</name>
    </ligand>
</feature>
<dbReference type="Pfam" id="PF02065">
    <property type="entry name" value="Melibiase"/>
    <property type="match status" value="1"/>
</dbReference>
<dbReference type="PIRSF" id="PIRSF005536">
    <property type="entry name" value="Agal"/>
    <property type="match status" value="1"/>
</dbReference>
<dbReference type="AlphaFoldDB" id="A0A139KTH6"/>
<sequence>MIINMKQSLIAAIGLLLSSSLFAKDYLISTSKTSLLITANAGEPSKMQYYGVSIAPGQIQSIYDAGLVLNANSYPAFGLQTVGEKAIAITQPDGNMSLDLAVDAVTQYTSKDGEITEVLLKDKIYPVWVKQCYKAYKGTDIITTWVEIGNAGKKPVTLFQFASAYLPMFRGDNWLTHFHGAWGAEHTMDEEKLTNGQKVIANKDGLANTETDNPSFMLSLDGKPQEETGKVFGGVLAWSGNYKLKLDVRNTALNIIAGMNEESSQYILEPKETFVTPEFAMTYSTNGKGGVSRAFHHWARQYKMNRGERLHDILLNSWEGVYFKVNQKGMDEMMEAFSAMGGELFVMDDGWFGNKYPRNGGNSSLGDWEVCKEKLPEGIEGLLASARKHHIKFGIWIEPEMSNTKSELFEKHPDWILKIDNRPLSTGRGKTQVVLDLTNPKVQDFVFGVVDNLMANYPEISYMKWDDNCSLLDYGSSYLPKNKQSHLYIEYNRGLQKVLQRIRAKYPELVMQLCAGGGARVNYGLLPYFDEFWTSDDTDALQRIYMQWGVSGFFPAIAMASHVSADKNHQTGRRIPLKFRFDVAMSGRLGMEIQPKDMNDVDKAFAKRAIAAYKDIRPVVQFGDLYRLVSPYDNKGVSSLMYVTSEKNKAVFYAYKISHFINMVIPKVCMNGLDPSKNYRLVDLTPVDSSKPCDLNGKIISGKILMEEGIALKSLLKSEYSSLALQLQAVD</sequence>
<evidence type="ECO:0000313" key="13">
    <source>
        <dbReference type="Proteomes" id="UP000375690"/>
    </source>
</evidence>
<dbReference type="Proteomes" id="UP000375690">
    <property type="component" value="Unassembled WGS sequence"/>
</dbReference>
<evidence type="ECO:0000256" key="5">
    <source>
        <dbReference type="PIRNR" id="PIRNR005536"/>
    </source>
</evidence>
<dbReference type="InterPro" id="IPR050985">
    <property type="entry name" value="Alpha-glycosidase_related"/>
</dbReference>
<dbReference type="Gene3D" id="3.20.20.70">
    <property type="entry name" value="Aldolase class I"/>
    <property type="match status" value="1"/>
</dbReference>
<feature type="domain" description="Glycosyl hydrolase family 36 C-terminal" evidence="9">
    <location>
        <begin position="638"/>
        <end position="725"/>
    </location>
</feature>
<evidence type="ECO:0000256" key="3">
    <source>
        <dbReference type="ARBA" id="ARBA00022801"/>
    </source>
</evidence>
<dbReference type="FunFam" id="3.20.20.70:FF:000118">
    <property type="entry name" value="Alpha-galactosidase"/>
    <property type="match status" value="1"/>
</dbReference>
<feature type="binding site" evidence="7">
    <location>
        <position position="428"/>
    </location>
    <ligand>
        <name>substrate</name>
    </ligand>
</feature>
<comment type="caution">
    <text evidence="11">The sequence shown here is derived from an EMBL/GenBank/DDBJ whole genome shotgun (WGS) entry which is preliminary data.</text>
</comment>
<evidence type="ECO:0000256" key="1">
    <source>
        <dbReference type="ARBA" id="ARBA00001255"/>
    </source>
</evidence>
<keyword evidence="4 5" id="KW-0326">Glycosidase</keyword>
<keyword evidence="3 5" id="KW-0378">Hydrolase</keyword>
<dbReference type="PANTHER" id="PTHR43053:SF3">
    <property type="entry name" value="ALPHA-GALACTOSIDASE C-RELATED"/>
    <property type="match status" value="1"/>
</dbReference>
<feature type="signal peptide" evidence="8">
    <location>
        <begin position="1"/>
        <end position="23"/>
    </location>
</feature>
<dbReference type="Pfam" id="PF16874">
    <property type="entry name" value="Glyco_hydro_36C"/>
    <property type="match status" value="1"/>
</dbReference>
<evidence type="ECO:0000313" key="11">
    <source>
        <dbReference type="EMBL" id="KAB1327312.1"/>
    </source>
</evidence>
<comment type="similarity">
    <text evidence="5">Belongs to the glycosyl hydrolase.</text>
</comment>
<evidence type="ECO:0000259" key="10">
    <source>
        <dbReference type="Pfam" id="PF16875"/>
    </source>
</evidence>
<protein>
    <recommendedName>
        <fullName evidence="2 5">Alpha-galactosidase</fullName>
        <ecNumber evidence="2 5">3.2.1.22</ecNumber>
    </recommendedName>
</protein>
<evidence type="ECO:0000256" key="6">
    <source>
        <dbReference type="PIRSR" id="PIRSR005536-1"/>
    </source>
</evidence>
<dbReference type="GO" id="GO:0016052">
    <property type="term" value="P:carbohydrate catabolic process"/>
    <property type="evidence" value="ECO:0007669"/>
    <property type="project" value="InterPro"/>
</dbReference>
<feature type="active site" description="Nucleophile" evidence="6">
    <location>
        <position position="466"/>
    </location>
</feature>
<feature type="chain" id="PRO_5042681812" description="Alpha-galactosidase" evidence="8">
    <location>
        <begin position="24"/>
        <end position="731"/>
    </location>
</feature>
<dbReference type="InterPro" id="IPR013780">
    <property type="entry name" value="Glyco_hydro_b"/>
</dbReference>
<dbReference type="Proteomes" id="UP001214017">
    <property type="component" value="Unassembled WGS sequence"/>
</dbReference>
<comment type="catalytic activity">
    <reaction evidence="1 5">
        <text>Hydrolysis of terminal, non-reducing alpha-D-galactose residues in alpha-D-galactosides, including galactose oligosaccharides, galactomannans and galactolipids.</text>
        <dbReference type="EC" id="3.2.1.22"/>
    </reaction>
</comment>
<dbReference type="Gene3D" id="2.60.40.1180">
    <property type="entry name" value="Golgi alpha-mannosidase II"/>
    <property type="match status" value="1"/>
</dbReference>
<dbReference type="RefSeq" id="WP_004315086.1">
    <property type="nucleotide sequence ID" value="NZ_BAABYJ010000001.1"/>
</dbReference>
<evidence type="ECO:0000256" key="8">
    <source>
        <dbReference type="SAM" id="SignalP"/>
    </source>
</evidence>
<dbReference type="EMBL" id="JAQNWR010000012">
    <property type="protein sequence ID" value="MDC2409543.1"/>
    <property type="molecule type" value="Genomic_DNA"/>
</dbReference>
<dbReference type="GO" id="GO:0004557">
    <property type="term" value="F:alpha-galactosidase activity"/>
    <property type="evidence" value="ECO:0007669"/>
    <property type="project" value="UniProtKB-UniRule"/>
</dbReference>
<evidence type="ECO:0000256" key="4">
    <source>
        <dbReference type="ARBA" id="ARBA00023295"/>
    </source>
</evidence>
<dbReference type="CDD" id="cd14791">
    <property type="entry name" value="GH36"/>
    <property type="match status" value="1"/>
</dbReference>
<gene>
    <name evidence="11" type="ORF">F3B53_10020</name>
    <name evidence="12" type="ORF">PO240_16845</name>
</gene>
<feature type="binding site" evidence="7">
    <location>
        <position position="514"/>
    </location>
    <ligand>
        <name>substrate</name>
    </ligand>
</feature>
<dbReference type="PANTHER" id="PTHR43053">
    <property type="entry name" value="GLYCOSIDASE FAMILY 31"/>
    <property type="match status" value="1"/>
</dbReference>
<dbReference type="InterPro" id="IPR002252">
    <property type="entry name" value="Glyco_hydro_36"/>
</dbReference>
<proteinExistence type="inferred from homology"/>
<dbReference type="SUPFAM" id="SSF51445">
    <property type="entry name" value="(Trans)glycosidases"/>
    <property type="match status" value="1"/>
</dbReference>
<feature type="domain" description="Glycosyl hydrolase family 36 N-terminal" evidence="10">
    <location>
        <begin position="70"/>
        <end position="268"/>
    </location>
</feature>
<evidence type="ECO:0000256" key="7">
    <source>
        <dbReference type="PIRSR" id="PIRSR005536-2"/>
    </source>
</evidence>
<dbReference type="PRINTS" id="PR00743">
    <property type="entry name" value="GLHYDRLASE36"/>
</dbReference>
<dbReference type="EMBL" id="VWFC01000009">
    <property type="protein sequence ID" value="KAB1327312.1"/>
    <property type="molecule type" value="Genomic_DNA"/>
</dbReference>
<organism evidence="11 13">
    <name type="scientific">Bacteroides ovatus</name>
    <dbReference type="NCBI Taxonomy" id="28116"/>
    <lineage>
        <taxon>Bacteria</taxon>
        <taxon>Pseudomonadati</taxon>
        <taxon>Bacteroidota</taxon>
        <taxon>Bacteroidia</taxon>
        <taxon>Bacteroidales</taxon>
        <taxon>Bacteroidaceae</taxon>
        <taxon>Bacteroides</taxon>
    </lineage>
</organism>
<dbReference type="InterPro" id="IPR017853">
    <property type="entry name" value="GH"/>
</dbReference>
<dbReference type="InterPro" id="IPR038417">
    <property type="entry name" value="Alpga-gal_N_sf"/>
</dbReference>
<dbReference type="EC" id="3.2.1.22" evidence="2 5"/>
<keyword evidence="8" id="KW-0732">Signal</keyword>
<feature type="binding site" evidence="7">
    <location>
        <begin position="348"/>
        <end position="349"/>
    </location>
    <ligand>
        <name>substrate</name>
    </ligand>
</feature>
<evidence type="ECO:0000256" key="2">
    <source>
        <dbReference type="ARBA" id="ARBA00012755"/>
    </source>
</evidence>
<evidence type="ECO:0000259" key="9">
    <source>
        <dbReference type="Pfam" id="PF16874"/>
    </source>
</evidence>
<dbReference type="InterPro" id="IPR031705">
    <property type="entry name" value="Glyco_hydro_36_C"/>
</dbReference>
<dbReference type="Pfam" id="PF16875">
    <property type="entry name" value="Glyco_hydro_36N"/>
    <property type="match status" value="1"/>
</dbReference>
<feature type="binding site" evidence="7">
    <location>
        <begin position="464"/>
        <end position="468"/>
    </location>
    <ligand>
        <name>substrate</name>
    </ligand>
</feature>
<reference evidence="11 13" key="1">
    <citation type="journal article" date="2019" name="Nat. Med.">
        <title>A library of human gut bacterial isolates paired with longitudinal multiomics data enables mechanistic microbiome research.</title>
        <authorList>
            <person name="Poyet M."/>
            <person name="Groussin M."/>
            <person name="Gibbons S.M."/>
            <person name="Avila-Pacheco J."/>
            <person name="Jiang X."/>
            <person name="Kearney S.M."/>
            <person name="Perrotta A.R."/>
            <person name="Berdy B."/>
            <person name="Zhao S."/>
            <person name="Lieberman T.D."/>
            <person name="Swanson P.K."/>
            <person name="Smith M."/>
            <person name="Roesemann S."/>
            <person name="Alexander J.E."/>
            <person name="Rich S.A."/>
            <person name="Livny J."/>
            <person name="Vlamakis H."/>
            <person name="Clish C."/>
            <person name="Bullock K."/>
            <person name="Deik A."/>
            <person name="Scott J."/>
            <person name="Pierce K.A."/>
            <person name="Xavier R.J."/>
            <person name="Alm E.J."/>
        </authorList>
    </citation>
    <scope>NUCLEOTIDE SEQUENCE [LARGE SCALE GENOMIC DNA]</scope>
    <source>
        <strain evidence="11 13">BIOML-A2</strain>
    </source>
</reference>
<dbReference type="InterPro" id="IPR031704">
    <property type="entry name" value="Glyco_hydro_36_N"/>
</dbReference>
<name>A0A139KTH6_BACOV</name>